<name>A0AB39LWW6_9ACTN</name>
<dbReference type="EMBL" id="CP163429">
    <property type="protein sequence ID" value="XDP98393.1"/>
    <property type="molecule type" value="Genomic_DNA"/>
</dbReference>
<dbReference type="AlphaFoldDB" id="A0AB39LWW6"/>
<gene>
    <name evidence="1" type="ORF">AB5J57_32315</name>
</gene>
<organism evidence="1">
    <name type="scientific">Streptomyces sp. R02</name>
    <dbReference type="NCBI Taxonomy" id="3238623"/>
    <lineage>
        <taxon>Bacteria</taxon>
        <taxon>Bacillati</taxon>
        <taxon>Actinomycetota</taxon>
        <taxon>Actinomycetes</taxon>
        <taxon>Kitasatosporales</taxon>
        <taxon>Streptomycetaceae</taxon>
        <taxon>Streptomyces</taxon>
    </lineage>
</organism>
<accession>A0AB39LWW6</accession>
<protein>
    <submittedName>
        <fullName evidence="1">Uncharacterized protein</fullName>
    </submittedName>
</protein>
<proteinExistence type="predicted"/>
<dbReference type="RefSeq" id="WP_369162013.1">
    <property type="nucleotide sequence ID" value="NZ_CP163429.1"/>
</dbReference>
<evidence type="ECO:0000313" key="1">
    <source>
        <dbReference type="EMBL" id="XDP98393.1"/>
    </source>
</evidence>
<reference evidence="1" key="1">
    <citation type="submission" date="2024-07" db="EMBL/GenBank/DDBJ databases">
        <authorList>
            <person name="Yu S.T."/>
        </authorList>
    </citation>
    <scope>NUCLEOTIDE SEQUENCE</scope>
    <source>
        <strain evidence="1">R02</strain>
    </source>
</reference>
<sequence>MPKQPGLSPVNGAIQDGSDAVITPAIRRSFQLPAPFLTSILGYEQPRGDKVGLMLFPGDDDVASPDVSWSYTGFSMFRKWLAQAEGFTLTEMNGFGGERQWRSVSTTLAPLLNHPDDDGPDLTPAQCATMLPRLEAILDQRQSDDSDPVIRRRIEDVRQLITVLRFCVDKDVQCIFG</sequence>